<dbReference type="CDD" id="cd07377">
    <property type="entry name" value="WHTH_GntR"/>
    <property type="match status" value="1"/>
</dbReference>
<dbReference type="InterPro" id="IPR036388">
    <property type="entry name" value="WH-like_DNA-bd_sf"/>
</dbReference>
<keyword evidence="2" id="KW-0238">DNA-binding</keyword>
<feature type="domain" description="HTH gntR-type" evidence="4">
    <location>
        <begin position="11"/>
        <end position="79"/>
    </location>
</feature>
<evidence type="ECO:0000256" key="2">
    <source>
        <dbReference type="ARBA" id="ARBA00023125"/>
    </source>
</evidence>
<keyword evidence="1" id="KW-0805">Transcription regulation</keyword>
<dbReference type="InterPro" id="IPR036390">
    <property type="entry name" value="WH_DNA-bd_sf"/>
</dbReference>
<name>A0A2T6G8Y5_9BACL</name>
<dbReference type="Gene3D" id="1.10.10.10">
    <property type="entry name" value="Winged helix-like DNA-binding domain superfamily/Winged helix DNA-binding domain"/>
    <property type="match status" value="1"/>
</dbReference>
<comment type="caution">
    <text evidence="5">The sequence shown here is derived from an EMBL/GenBank/DDBJ whole genome shotgun (WGS) entry which is preliminary data.</text>
</comment>
<dbReference type="PROSITE" id="PS50949">
    <property type="entry name" value="HTH_GNTR"/>
    <property type="match status" value="1"/>
</dbReference>
<dbReference type="GO" id="GO:0003677">
    <property type="term" value="F:DNA binding"/>
    <property type="evidence" value="ECO:0007669"/>
    <property type="project" value="UniProtKB-KW"/>
</dbReference>
<evidence type="ECO:0000256" key="1">
    <source>
        <dbReference type="ARBA" id="ARBA00023015"/>
    </source>
</evidence>
<dbReference type="RefSeq" id="WP_108530338.1">
    <property type="nucleotide sequence ID" value="NZ_PYHP01000009.1"/>
</dbReference>
<dbReference type="SUPFAM" id="SSF46785">
    <property type="entry name" value="Winged helix' DNA-binding domain"/>
    <property type="match status" value="1"/>
</dbReference>
<keyword evidence="3" id="KW-0804">Transcription</keyword>
<accession>A0A2T6G8Y5</accession>
<sequence length="131" mass="14989">MIIRIEPDSEVPIYAQLVNNIIEGIVNGRLRREEPLPSVRRLASDIGIHMHTVNKAYKILEQGGFIQIHRRKGVVVQATRKYEDTERYIDYLKGTLRPILTGAIYRDISLEQIHSTILEVYYDIVNSGGGE</sequence>
<dbReference type="GO" id="GO:0003700">
    <property type="term" value="F:DNA-binding transcription factor activity"/>
    <property type="evidence" value="ECO:0007669"/>
    <property type="project" value="InterPro"/>
</dbReference>
<dbReference type="InterPro" id="IPR000524">
    <property type="entry name" value="Tscrpt_reg_HTH_GntR"/>
</dbReference>
<evidence type="ECO:0000259" key="4">
    <source>
        <dbReference type="PROSITE" id="PS50949"/>
    </source>
</evidence>
<evidence type="ECO:0000313" key="5">
    <source>
        <dbReference type="EMBL" id="PUA40610.1"/>
    </source>
</evidence>
<dbReference type="Pfam" id="PF00392">
    <property type="entry name" value="GntR"/>
    <property type="match status" value="1"/>
</dbReference>
<evidence type="ECO:0000256" key="3">
    <source>
        <dbReference type="ARBA" id="ARBA00023163"/>
    </source>
</evidence>
<dbReference type="Proteomes" id="UP000244184">
    <property type="component" value="Unassembled WGS sequence"/>
</dbReference>
<dbReference type="AlphaFoldDB" id="A0A2T6G8Y5"/>
<organism evidence="5 6">
    <name type="scientific">Paenibacillus elgii</name>
    <dbReference type="NCBI Taxonomy" id="189691"/>
    <lineage>
        <taxon>Bacteria</taxon>
        <taxon>Bacillati</taxon>
        <taxon>Bacillota</taxon>
        <taxon>Bacilli</taxon>
        <taxon>Bacillales</taxon>
        <taxon>Paenibacillaceae</taxon>
        <taxon>Paenibacillus</taxon>
    </lineage>
</organism>
<dbReference type="PANTHER" id="PTHR38445">
    <property type="entry name" value="HTH-TYPE TRANSCRIPTIONAL REPRESSOR YTRA"/>
    <property type="match status" value="1"/>
</dbReference>
<proteinExistence type="predicted"/>
<protein>
    <submittedName>
        <fullName evidence="5">GntR family transcriptional regulator</fullName>
    </submittedName>
</protein>
<dbReference type="SMART" id="SM00345">
    <property type="entry name" value="HTH_GNTR"/>
    <property type="match status" value="1"/>
</dbReference>
<evidence type="ECO:0000313" key="6">
    <source>
        <dbReference type="Proteomes" id="UP000244184"/>
    </source>
</evidence>
<dbReference type="PANTHER" id="PTHR38445:SF12">
    <property type="entry name" value="GNTR-FAMILY TRANSCRIPTIONAL REGULATOR"/>
    <property type="match status" value="1"/>
</dbReference>
<gene>
    <name evidence="5" type="ORF">C8Z91_03890</name>
</gene>
<dbReference type="EMBL" id="PYHP01000009">
    <property type="protein sequence ID" value="PUA40610.1"/>
    <property type="molecule type" value="Genomic_DNA"/>
</dbReference>
<reference evidence="5 6" key="1">
    <citation type="submission" date="2018-03" db="EMBL/GenBank/DDBJ databases">
        <title>Genome sequence of Paenibacillus elgii strain AC13 an antimicrobial compound producing bacteria.</title>
        <authorList>
            <person name="Kurokawa A.S."/>
            <person name="Araujo J.F."/>
            <person name="Costa R.A."/>
            <person name="Ortega D.B."/>
            <person name="Pires A.S."/>
            <person name="Pappas G.J.Jr."/>
            <person name="Franco O.L."/>
            <person name="Barreto C."/>
            <person name="Magalhaes B.S."/>
            <person name="Kruger R.H."/>
        </authorList>
    </citation>
    <scope>NUCLEOTIDE SEQUENCE [LARGE SCALE GENOMIC DNA]</scope>
    <source>
        <strain evidence="5 6">AC13</strain>
    </source>
</reference>